<feature type="zinc finger region" description="C3H1-type" evidence="11">
    <location>
        <begin position="168"/>
        <end position="195"/>
    </location>
</feature>
<evidence type="ECO:0000256" key="8">
    <source>
        <dbReference type="ARBA" id="ARBA00022833"/>
    </source>
</evidence>
<dbReference type="PROSITE" id="PS51059">
    <property type="entry name" value="PARP_CATALYTIC"/>
    <property type="match status" value="1"/>
</dbReference>
<dbReference type="GO" id="GO:0008270">
    <property type="term" value="F:zinc ion binding"/>
    <property type="evidence" value="ECO:0007669"/>
    <property type="project" value="UniProtKB-KW"/>
</dbReference>
<feature type="domain" description="C3H1-type" evidence="13">
    <location>
        <begin position="168"/>
        <end position="195"/>
    </location>
</feature>
<feature type="compositionally biased region" description="Acidic residues" evidence="12">
    <location>
        <begin position="248"/>
        <end position="260"/>
    </location>
</feature>
<evidence type="ECO:0000256" key="6">
    <source>
        <dbReference type="ARBA" id="ARBA00022737"/>
    </source>
</evidence>
<feature type="domain" description="WWE" evidence="14">
    <location>
        <begin position="405"/>
        <end position="491"/>
    </location>
</feature>
<dbReference type="Pfam" id="PF00644">
    <property type="entry name" value="PARP"/>
    <property type="match status" value="1"/>
</dbReference>
<organism evidence="16 17">
    <name type="scientific">Mytilus galloprovincialis</name>
    <name type="common">Mediterranean mussel</name>
    <dbReference type="NCBI Taxonomy" id="29158"/>
    <lineage>
        <taxon>Eukaryota</taxon>
        <taxon>Metazoa</taxon>
        <taxon>Spiralia</taxon>
        <taxon>Lophotrochozoa</taxon>
        <taxon>Mollusca</taxon>
        <taxon>Bivalvia</taxon>
        <taxon>Autobranchia</taxon>
        <taxon>Pteriomorphia</taxon>
        <taxon>Mytilida</taxon>
        <taxon>Mytiloidea</taxon>
        <taxon>Mytilidae</taxon>
        <taxon>Mytilinae</taxon>
        <taxon>Mytilus</taxon>
    </lineage>
</organism>
<dbReference type="SMART" id="SM00356">
    <property type="entry name" value="ZnF_C3H1"/>
    <property type="match status" value="3"/>
</dbReference>
<keyword evidence="16" id="KW-0328">Glycosyltransferase</keyword>
<evidence type="ECO:0000256" key="3">
    <source>
        <dbReference type="ARBA" id="ARBA00022490"/>
    </source>
</evidence>
<evidence type="ECO:0000256" key="2">
    <source>
        <dbReference type="ARBA" id="ARBA00004496"/>
    </source>
</evidence>
<keyword evidence="7 11" id="KW-0863">Zinc-finger</keyword>
<keyword evidence="5 11" id="KW-0479">Metal-binding</keyword>
<evidence type="ECO:0000259" key="14">
    <source>
        <dbReference type="PROSITE" id="PS50918"/>
    </source>
</evidence>
<keyword evidence="4" id="KW-0597">Phosphoprotein</keyword>
<keyword evidence="8 11" id="KW-0862">Zinc</keyword>
<evidence type="ECO:0000259" key="15">
    <source>
        <dbReference type="PROSITE" id="PS51059"/>
    </source>
</evidence>
<evidence type="ECO:0000313" key="16">
    <source>
        <dbReference type="EMBL" id="VDI14793.1"/>
    </source>
</evidence>
<dbReference type="SUPFAM" id="SSF56399">
    <property type="entry name" value="ADP-ribosylation"/>
    <property type="match status" value="1"/>
</dbReference>
<gene>
    <name evidence="16" type="ORF">MGAL_10B000297</name>
</gene>
<dbReference type="Gene3D" id="1.20.120.1350">
    <property type="entry name" value="Pneumovirus matrix protein 2 (M2), zinc-binding domain"/>
    <property type="match status" value="1"/>
</dbReference>
<dbReference type="EMBL" id="UYJE01002911">
    <property type="protein sequence ID" value="VDI14793.1"/>
    <property type="molecule type" value="Genomic_DNA"/>
</dbReference>
<feature type="domain" description="WWE" evidence="14">
    <location>
        <begin position="321"/>
        <end position="399"/>
    </location>
</feature>
<dbReference type="InterPro" id="IPR004170">
    <property type="entry name" value="WWE_dom"/>
</dbReference>
<evidence type="ECO:0000313" key="17">
    <source>
        <dbReference type="Proteomes" id="UP000596742"/>
    </source>
</evidence>
<dbReference type="SUPFAM" id="SSF117839">
    <property type="entry name" value="WWE domain"/>
    <property type="match status" value="2"/>
</dbReference>
<evidence type="ECO:0000259" key="13">
    <source>
        <dbReference type="PROSITE" id="PS50103"/>
    </source>
</evidence>
<dbReference type="Gene3D" id="3.90.228.10">
    <property type="match status" value="1"/>
</dbReference>
<evidence type="ECO:0000256" key="12">
    <source>
        <dbReference type="SAM" id="MobiDB-lite"/>
    </source>
</evidence>
<reference evidence="16" key="1">
    <citation type="submission" date="2018-11" db="EMBL/GenBank/DDBJ databases">
        <authorList>
            <person name="Alioto T."/>
            <person name="Alioto T."/>
        </authorList>
    </citation>
    <scope>NUCLEOTIDE SEQUENCE</scope>
</reference>
<feature type="region of interest" description="Disordered" evidence="12">
    <location>
        <begin position="248"/>
        <end position="280"/>
    </location>
</feature>
<dbReference type="AlphaFoldDB" id="A0A8B6D7T7"/>
<dbReference type="GO" id="GO:0005634">
    <property type="term" value="C:nucleus"/>
    <property type="evidence" value="ECO:0007669"/>
    <property type="project" value="UniProtKB-SubCell"/>
</dbReference>
<comment type="caution">
    <text evidence="16">The sequence shown here is derived from an EMBL/GenBank/DDBJ whole genome shotgun (WGS) entry which is preliminary data.</text>
</comment>
<dbReference type="Pfam" id="PF14608">
    <property type="entry name" value="zf-CCCH_2"/>
    <property type="match status" value="1"/>
</dbReference>
<name>A0A8B6D7T7_MYTGA</name>
<dbReference type="InterPro" id="IPR012317">
    <property type="entry name" value="Poly(ADP-ribose)pol_cat_dom"/>
</dbReference>
<dbReference type="EC" id="2.4.2.30" evidence="16"/>
<dbReference type="PROSITE" id="PS50918">
    <property type="entry name" value="WWE"/>
    <property type="match status" value="2"/>
</dbReference>
<keyword evidence="9" id="KW-0539">Nucleus</keyword>
<evidence type="ECO:0000256" key="9">
    <source>
        <dbReference type="ARBA" id="ARBA00023242"/>
    </source>
</evidence>
<dbReference type="Gene3D" id="3.30.1370.210">
    <property type="match status" value="1"/>
</dbReference>
<dbReference type="CDD" id="cd01439">
    <property type="entry name" value="TCCD_inducible_PARP_like"/>
    <property type="match status" value="1"/>
</dbReference>
<dbReference type="Pfam" id="PF02825">
    <property type="entry name" value="WWE"/>
    <property type="match status" value="2"/>
</dbReference>
<evidence type="ECO:0000256" key="10">
    <source>
        <dbReference type="ARBA" id="ARBA00024347"/>
    </source>
</evidence>
<dbReference type="GO" id="GO:0005737">
    <property type="term" value="C:cytoplasm"/>
    <property type="evidence" value="ECO:0007669"/>
    <property type="project" value="UniProtKB-SubCell"/>
</dbReference>
<dbReference type="GO" id="GO:1990404">
    <property type="term" value="F:NAD+-protein mono-ADP-ribosyltransferase activity"/>
    <property type="evidence" value="ECO:0007669"/>
    <property type="project" value="TreeGrafter"/>
</dbReference>
<protein>
    <submittedName>
        <fullName evidence="16">Poly [ADP-ribose] polymerase 7/11/12/13</fullName>
        <ecNumber evidence="16">2.4.2.30</ecNumber>
    </submittedName>
</protein>
<evidence type="ECO:0000256" key="4">
    <source>
        <dbReference type="ARBA" id="ARBA00022553"/>
    </source>
</evidence>
<dbReference type="Proteomes" id="UP000596742">
    <property type="component" value="Unassembled WGS sequence"/>
</dbReference>
<evidence type="ECO:0000256" key="7">
    <source>
        <dbReference type="ARBA" id="ARBA00022771"/>
    </source>
</evidence>
<dbReference type="InterPro" id="IPR000571">
    <property type="entry name" value="Znf_CCCH"/>
</dbReference>
<dbReference type="PROSITE" id="PS50103">
    <property type="entry name" value="ZF_C3H1"/>
    <property type="match status" value="2"/>
</dbReference>
<evidence type="ECO:0000256" key="11">
    <source>
        <dbReference type="PROSITE-ProRule" id="PRU00723"/>
    </source>
</evidence>
<dbReference type="InterPro" id="IPR037197">
    <property type="entry name" value="WWE_dom_sf"/>
</dbReference>
<accession>A0A8B6D7T7</accession>
<comment type="subcellular location">
    <subcellularLocation>
        <location evidence="2">Cytoplasm</location>
    </subcellularLocation>
    <subcellularLocation>
        <location evidence="1">Nucleus</location>
    </subcellularLocation>
</comment>
<keyword evidence="6" id="KW-0677">Repeat</keyword>
<proteinExistence type="inferred from homology"/>
<dbReference type="InterPro" id="IPR057602">
    <property type="entry name" value="Zfn-CCCH_PARP12"/>
</dbReference>
<keyword evidence="17" id="KW-1185">Reference proteome</keyword>
<feature type="domain" description="C3H1-type" evidence="13">
    <location>
        <begin position="306"/>
        <end position="333"/>
    </location>
</feature>
<keyword evidence="3" id="KW-0963">Cytoplasm</keyword>
<dbReference type="GO" id="GO:0003950">
    <property type="term" value="F:NAD+ poly-ADP-ribosyltransferase activity"/>
    <property type="evidence" value="ECO:0007669"/>
    <property type="project" value="UniProtKB-EC"/>
</dbReference>
<dbReference type="OrthoDB" id="438889at2759"/>
<dbReference type="InterPro" id="IPR051712">
    <property type="entry name" value="ARTD-AVP"/>
</dbReference>
<dbReference type="PANTHER" id="PTHR45740:SF2">
    <property type="entry name" value="POLY [ADP-RIBOSE] POLYMERASE"/>
    <property type="match status" value="1"/>
</dbReference>
<dbReference type="Gene3D" id="3.30.720.50">
    <property type="match status" value="2"/>
</dbReference>
<comment type="similarity">
    <text evidence="10">Belongs to the ARTD/PARP family.</text>
</comment>
<evidence type="ECO:0000256" key="1">
    <source>
        <dbReference type="ARBA" id="ARBA00004123"/>
    </source>
</evidence>
<evidence type="ECO:0000256" key="5">
    <source>
        <dbReference type="ARBA" id="ARBA00022723"/>
    </source>
</evidence>
<feature type="domain" description="PARP catalytic" evidence="15">
    <location>
        <begin position="536"/>
        <end position="747"/>
    </location>
</feature>
<dbReference type="Pfam" id="PF25261">
    <property type="entry name" value="zf-CCCH_PARP12"/>
    <property type="match status" value="2"/>
</dbReference>
<dbReference type="PANTHER" id="PTHR45740">
    <property type="entry name" value="POLY [ADP-RIBOSE] POLYMERASE"/>
    <property type="match status" value="1"/>
</dbReference>
<keyword evidence="16" id="KW-0808">Transferase</keyword>
<sequence>MANLRELSTKPDRNLKRFDLQIVKNAIHQLCTEGNDSLTIEELKEKVEESLGRKFRFSFLPLLQKFDSNFCVENRYGSLLIKAKTTLELCPSHSGIRRKCDKNCNKLHICKFYLLSNSCTVKGNKCRFGHNLKSDYNRILLEYHDLEELDVEELRILFKRPNNRCQVTRPPICKFYNLENGCSKEVGCKFLHICKPYVTGSCRFGRRCRQNHNIFQPQLKELLVKYGINIAQSARGIVEDLKECFTDDSDDDYSDSDDEAPVPVTRSKSRNRGMTRSKSNPSLFTGISSLSLACSCDIDEPRVLQAESNEICIYYLRGNCRYGARCNMQHKGSMYQWQFKDTRGEWTDYRPASNVEIEQKYCDVYNVDCSIQFGKQMRMNIDFIQMTGKKKGTIINVRRLSTESSAVQKFQPLATEYKWYWEDQRERWIVYGGQNVTGYAAILDSESLEMNYHENPCGQMRFKTSGRDYIMDFQKMVQKNVFHKTERRVRRRPVFVCAEDVELKKRKSADTGTMKRATSCSTLVLTPLSYDQTSSLPSSWSFDKRRRPEDLIHHYSLVECQKTGPEIFTIRKMFFETMPTSCNITSVKRIENGELWMNYVSKREKMNKKKTFGGNVMELQLFHGTNEDIVDAICRQGFDFRFSGSKIGHKYGKGSYFAKMAQTADSYTDFGRKKRMFVVRVLAGEYTLGETSYVRPPPRNPSDPFELFDSCVDNVRNPNIFVIFTFDQVYPEYVIEYQQSNLKYNEF</sequence>
<feature type="zinc finger region" description="C3H1-type" evidence="11">
    <location>
        <begin position="306"/>
        <end position="333"/>
    </location>
</feature>